<name>A0A0F7JRL7_9GAMM</name>
<gene>
    <name evidence="1" type="ORF">AAY24_00480</name>
</gene>
<protein>
    <submittedName>
        <fullName evidence="1">Uncharacterized protein</fullName>
    </submittedName>
</protein>
<dbReference type="Proteomes" id="UP000034410">
    <property type="component" value="Chromosome"/>
</dbReference>
<evidence type="ECO:0000313" key="1">
    <source>
        <dbReference type="EMBL" id="AKH19071.1"/>
    </source>
</evidence>
<evidence type="ECO:0000313" key="2">
    <source>
        <dbReference type="Proteomes" id="UP000034410"/>
    </source>
</evidence>
<sequence>MRREIVIFNLLSLLVTLGISALLFGSASVPDEKRLAASEPQPVEAFEDVDLGPDYGEIPVFELVDYYLENPPVKSATAAPVQRHFGGC</sequence>
<accession>A0A0F7JRL7</accession>
<dbReference type="OrthoDB" id="7062831at2"/>
<organism evidence="1 2">
    <name type="scientific">Sedimenticola thiotaurini</name>
    <dbReference type="NCBI Taxonomy" id="1543721"/>
    <lineage>
        <taxon>Bacteria</taxon>
        <taxon>Pseudomonadati</taxon>
        <taxon>Pseudomonadota</taxon>
        <taxon>Gammaproteobacteria</taxon>
        <taxon>Chromatiales</taxon>
        <taxon>Sedimenticolaceae</taxon>
        <taxon>Sedimenticola</taxon>
    </lineage>
</organism>
<reference evidence="1 2" key="1">
    <citation type="journal article" date="2015" name="Genome Announc.">
        <title>Complete Genome Sequence of Sedimenticola thiotaurini Strain SIP-G1, a Polyphosphate- and Polyhydroxyalkanoate-Accumulating Sulfur-Oxidizing Gammaproteobacterium Isolated from Salt Marsh Sediments.</title>
        <authorList>
            <person name="Flood B.E."/>
            <person name="Jones D.S."/>
            <person name="Bailey J.V."/>
        </authorList>
    </citation>
    <scope>NUCLEOTIDE SEQUENCE [LARGE SCALE GENOMIC DNA]</scope>
    <source>
        <strain evidence="1 2">SIP-G1</strain>
    </source>
</reference>
<dbReference type="KEGG" id="seds:AAY24_00480"/>
<dbReference type="AlphaFoldDB" id="A0A0F7JRL7"/>
<dbReference type="EMBL" id="CP011412">
    <property type="protein sequence ID" value="AKH19071.1"/>
    <property type="molecule type" value="Genomic_DNA"/>
</dbReference>
<proteinExistence type="predicted"/>
<keyword evidence="2" id="KW-1185">Reference proteome</keyword>
<dbReference type="RefSeq" id="WP_046858009.1">
    <property type="nucleotide sequence ID" value="NZ_CP011412.1"/>
</dbReference>